<dbReference type="Pfam" id="PF00931">
    <property type="entry name" value="NB-ARC"/>
    <property type="match status" value="1"/>
</dbReference>
<dbReference type="SUPFAM" id="SSF52058">
    <property type="entry name" value="L domain-like"/>
    <property type="match status" value="3"/>
</dbReference>
<name>A0A151R1Y5_CAJCA</name>
<reference evidence="9" key="1">
    <citation type="journal article" date="2012" name="Nat. Biotechnol.">
        <title>Draft genome sequence of pigeonpea (Cajanus cajan), an orphan legume crop of resource-poor farmers.</title>
        <authorList>
            <person name="Varshney R.K."/>
            <person name="Chen W."/>
            <person name="Li Y."/>
            <person name="Bharti A.K."/>
            <person name="Saxena R.K."/>
            <person name="Schlueter J.A."/>
            <person name="Donoghue M.T."/>
            <person name="Azam S."/>
            <person name="Fan G."/>
            <person name="Whaley A.M."/>
            <person name="Farmer A.D."/>
            <person name="Sheridan J."/>
            <person name="Iwata A."/>
            <person name="Tuteja R."/>
            <person name="Penmetsa R.V."/>
            <person name="Wu W."/>
            <person name="Upadhyaya H.D."/>
            <person name="Yang S.P."/>
            <person name="Shah T."/>
            <person name="Saxena K.B."/>
            <person name="Michael T."/>
            <person name="McCombie W.R."/>
            <person name="Yang B."/>
            <person name="Zhang G."/>
            <person name="Yang H."/>
            <person name="Wang J."/>
            <person name="Spillane C."/>
            <person name="Cook D.R."/>
            <person name="May G.D."/>
            <person name="Xu X."/>
            <person name="Jackson S.A."/>
        </authorList>
    </citation>
    <scope>NUCLEOTIDE SEQUENCE [LARGE SCALE GENOMIC DNA]</scope>
</reference>
<evidence type="ECO:0000256" key="2">
    <source>
        <dbReference type="ARBA" id="ARBA00022614"/>
    </source>
</evidence>
<dbReference type="InterPro" id="IPR002182">
    <property type="entry name" value="NB-ARC"/>
</dbReference>
<dbReference type="Gene3D" id="3.40.50.300">
    <property type="entry name" value="P-loop containing nucleotide triphosphate hydrolases"/>
    <property type="match status" value="1"/>
</dbReference>
<dbReference type="FunFam" id="1.10.8.430:FF:000002">
    <property type="entry name" value="Disease resistance protein (TIR-NBS-LRR class)"/>
    <property type="match status" value="1"/>
</dbReference>
<feature type="domain" description="TIR" evidence="8">
    <location>
        <begin position="786"/>
        <end position="946"/>
    </location>
</feature>
<gene>
    <name evidence="9" type="ORF">KK1_042288</name>
</gene>
<evidence type="ECO:0000259" key="8">
    <source>
        <dbReference type="PROSITE" id="PS50104"/>
    </source>
</evidence>
<dbReference type="Gene3D" id="3.40.50.10140">
    <property type="entry name" value="Toll/interleukin-1 receptor homology (TIR) domain"/>
    <property type="match status" value="2"/>
</dbReference>
<dbReference type="InterPro" id="IPR000157">
    <property type="entry name" value="TIR_dom"/>
</dbReference>
<dbReference type="Proteomes" id="UP000075243">
    <property type="component" value="Unassembled WGS sequence"/>
</dbReference>
<accession>A0A151R1Y5</accession>
<dbReference type="GO" id="GO:0007165">
    <property type="term" value="P:signal transduction"/>
    <property type="evidence" value="ECO:0007669"/>
    <property type="project" value="InterPro"/>
</dbReference>
<dbReference type="Pfam" id="PF01582">
    <property type="entry name" value="TIR"/>
    <property type="match status" value="2"/>
</dbReference>
<feature type="region of interest" description="Disordered" evidence="7">
    <location>
        <begin position="1829"/>
        <end position="1858"/>
    </location>
</feature>
<feature type="domain" description="TIR" evidence="8">
    <location>
        <begin position="5"/>
        <end position="157"/>
    </location>
</feature>
<evidence type="ECO:0000313" key="9">
    <source>
        <dbReference type="EMBL" id="KYP36577.1"/>
    </source>
</evidence>
<dbReference type="SUPFAM" id="SSF52200">
    <property type="entry name" value="Toll/Interleukin receptor TIR domain"/>
    <property type="match status" value="2"/>
</dbReference>
<dbReference type="FunFam" id="3.40.50.10140:FF:000007">
    <property type="entry name" value="Disease resistance protein (TIR-NBS-LRR class)"/>
    <property type="match status" value="2"/>
</dbReference>
<dbReference type="SUPFAM" id="SSF52540">
    <property type="entry name" value="P-loop containing nucleoside triphosphate hydrolases"/>
    <property type="match status" value="1"/>
</dbReference>
<keyword evidence="2" id="KW-0433">Leucine-rich repeat</keyword>
<evidence type="ECO:0000256" key="6">
    <source>
        <dbReference type="ARBA" id="ARBA00047304"/>
    </source>
</evidence>
<dbReference type="Pfam" id="PF23282">
    <property type="entry name" value="WHD_ROQ1"/>
    <property type="match status" value="1"/>
</dbReference>
<keyword evidence="5" id="KW-0520">NAD</keyword>
<dbReference type="SMART" id="SM00255">
    <property type="entry name" value="TIR"/>
    <property type="match status" value="2"/>
</dbReference>
<dbReference type="InterPro" id="IPR027417">
    <property type="entry name" value="P-loop_NTPase"/>
</dbReference>
<dbReference type="Gene3D" id="3.80.10.10">
    <property type="entry name" value="Ribonuclease Inhibitor"/>
    <property type="match status" value="5"/>
</dbReference>
<organism evidence="9 10">
    <name type="scientific">Cajanus cajan</name>
    <name type="common">Pigeon pea</name>
    <name type="synonym">Cajanus indicus</name>
    <dbReference type="NCBI Taxonomy" id="3821"/>
    <lineage>
        <taxon>Eukaryota</taxon>
        <taxon>Viridiplantae</taxon>
        <taxon>Streptophyta</taxon>
        <taxon>Embryophyta</taxon>
        <taxon>Tracheophyta</taxon>
        <taxon>Spermatophyta</taxon>
        <taxon>Magnoliopsida</taxon>
        <taxon>eudicotyledons</taxon>
        <taxon>Gunneridae</taxon>
        <taxon>Pentapetalae</taxon>
        <taxon>rosids</taxon>
        <taxon>fabids</taxon>
        <taxon>Fabales</taxon>
        <taxon>Fabaceae</taxon>
        <taxon>Papilionoideae</taxon>
        <taxon>50 kb inversion clade</taxon>
        <taxon>NPAAA clade</taxon>
        <taxon>indigoferoid/millettioid clade</taxon>
        <taxon>Phaseoleae</taxon>
        <taxon>Cajanus</taxon>
    </lineage>
</organism>
<comment type="catalytic activity">
    <reaction evidence="6">
        <text>NAD(+) + H2O = ADP-D-ribose + nicotinamide + H(+)</text>
        <dbReference type="Rhea" id="RHEA:16301"/>
        <dbReference type="ChEBI" id="CHEBI:15377"/>
        <dbReference type="ChEBI" id="CHEBI:15378"/>
        <dbReference type="ChEBI" id="CHEBI:17154"/>
        <dbReference type="ChEBI" id="CHEBI:57540"/>
        <dbReference type="ChEBI" id="CHEBI:57967"/>
        <dbReference type="EC" id="3.2.2.6"/>
    </reaction>
    <physiologicalReaction direction="left-to-right" evidence="6">
        <dbReference type="Rhea" id="RHEA:16302"/>
    </physiologicalReaction>
</comment>
<feature type="compositionally biased region" description="Polar residues" evidence="7">
    <location>
        <begin position="171"/>
        <end position="182"/>
    </location>
</feature>
<feature type="region of interest" description="Disordered" evidence="7">
    <location>
        <begin position="168"/>
        <end position="190"/>
    </location>
</feature>
<protein>
    <recommendedName>
        <fullName evidence="1">ADP-ribosyl cyclase/cyclic ADP-ribose hydrolase</fullName>
        <ecNumber evidence="1">3.2.2.6</ecNumber>
    </recommendedName>
</protein>
<dbReference type="EC" id="3.2.2.6" evidence="1"/>
<dbReference type="PANTHER" id="PTHR11017">
    <property type="entry name" value="LEUCINE-RICH REPEAT-CONTAINING PROTEIN"/>
    <property type="match status" value="1"/>
</dbReference>
<evidence type="ECO:0000256" key="7">
    <source>
        <dbReference type="SAM" id="MobiDB-lite"/>
    </source>
</evidence>
<feature type="compositionally biased region" description="Low complexity" evidence="7">
    <location>
        <begin position="1829"/>
        <end position="1849"/>
    </location>
</feature>
<dbReference type="InterPro" id="IPR032675">
    <property type="entry name" value="LRR_dom_sf"/>
</dbReference>
<evidence type="ECO:0000256" key="1">
    <source>
        <dbReference type="ARBA" id="ARBA00011982"/>
    </source>
</evidence>
<dbReference type="EMBL" id="KQ484195">
    <property type="protein sequence ID" value="KYP36577.1"/>
    <property type="molecule type" value="Genomic_DNA"/>
</dbReference>
<keyword evidence="10" id="KW-1185">Reference proteome</keyword>
<dbReference type="GO" id="GO:0006952">
    <property type="term" value="P:defense response"/>
    <property type="evidence" value="ECO:0007669"/>
    <property type="project" value="InterPro"/>
</dbReference>
<dbReference type="InterPro" id="IPR044974">
    <property type="entry name" value="Disease_R_plants"/>
</dbReference>
<dbReference type="SMART" id="SM00364">
    <property type="entry name" value="LRR_BAC"/>
    <property type="match status" value="6"/>
</dbReference>
<dbReference type="Gene3D" id="1.10.8.430">
    <property type="entry name" value="Helical domain of apoptotic protease-activating factors"/>
    <property type="match status" value="1"/>
</dbReference>
<dbReference type="GO" id="GO:0043531">
    <property type="term" value="F:ADP binding"/>
    <property type="evidence" value="ECO:0007669"/>
    <property type="project" value="InterPro"/>
</dbReference>
<dbReference type="GO" id="GO:0061809">
    <property type="term" value="F:NAD+ nucleosidase activity, cyclic ADP-ribose generating"/>
    <property type="evidence" value="ECO:0007669"/>
    <property type="project" value="UniProtKB-EC"/>
</dbReference>
<dbReference type="Gramene" id="C.cajan_40933.t">
    <property type="protein sequence ID" value="C.cajan_40933.t"/>
    <property type="gene ID" value="C.cajan_40933"/>
</dbReference>
<dbReference type="InterPro" id="IPR058192">
    <property type="entry name" value="WHD_ROQ1-like"/>
</dbReference>
<evidence type="ECO:0000256" key="5">
    <source>
        <dbReference type="ARBA" id="ARBA00023027"/>
    </source>
</evidence>
<keyword evidence="3" id="KW-0677">Repeat</keyword>
<sequence>MVSSKKYEVFLSFRGEDTRMNFTSHLHEALKKKEVETFIDYELRKGDEISPALIQAIGNSLVSIVILSPNYASSKWCLEELSKILECRKKQGQMVIPVFYNIDPSHVRKQTGSYEQAFAKHKEESNYNKWKASLNEIANLAGWDSQNRNKNNLDPTIGSSYMQRREPVMTSGVTGRSPSRMTRSPIRKAHSPSRTVRSACTLYVFFQTFLRFCLESLPSNFCAEQLVELDLSLSKVKRLWDGVQDLSNLKTILLYDFPGLVEIPDLSMARKLERISLIDCISLRELHPSITSLPKLTETILLYDFPGLVEIPDLSMARKLERISLIDCISLRELHPSITSLPKLTELELIRCSKIDILKVHSKSLCKLSIFDCSSHLKEFSITSKEMTTLSVLKTTLSALPSSIWHNRKLSELILTVSNNFEKLSDEAGMGSITTLNHSECVKHNACHTHHNFGNLSSLEDLWLSGINDVSLIENIQNLSLLKVLYLINCQNLVSLPQLPPSLAVLRLKDLRELVSLPQLPPSLQMLKLVDCRELVSLPQLPPSLQMLKLVDCRKLVSLPQLPPSVTYVKAINCTLLGTDFTQRIALQHMLSHSLSLNFGFCFLKNVRENSSSHNGLEALHNKLFAKLLEIENHCFDMNFVRRLVEIPDLSMARKLERISLIDCISLRELHPSITSLPKLTELELIRCSKIDILKVHSKSLCKLSIFDCSSHLKEFSITSKEMTTLSVLKTTLSALPSSIWHNTTAEARLGRVVLNSLQAQIIMVELQIISDVASSSNSSSMVSSKKYEVFLSFRGEDTRMNFTSHLHEALKKKEVETFIDYELRKGDEISPALIQAIGNSLVSIVILSPNYASSKWCLEELSKILECRKKQGQMVIPVFYNIDPSHVRKQTGSYEQAFAKHKEESNYNKWKASLNEIANLAGWDSQNRTESELLKEIVGDVLQKLTPTYRNQLKGLVGIEDNYEEIESLLKIESTEVITIGIWGMGGIGKTTLATTLYARLSPCFEGFCFLKNVRENSSSHNGLEALHNKLFAKLLEIENHCFDMNFVRRKLKHKKVFIVLDDVDTLQQLEYLVEDYDLLGPGSRVIVTTRNKQIFSLVDEVYEVKELSYDQSLQLFCLTVFGEKQPKHGYEDLSRSVVSYCKGVPLALKVIGASLRRRSEEVWESELRKLQKIPNMQIHDILKLSYDGLDRSQKNIFLDIACLLKGENKNFVTSLLEACGFFAVSGIEVLLDKALITISNYNLIEMHDLIQQMGQEIVHQESIKDPGRRSRLWKHDEVYEVLKYNKERIIFNLDTLTEDLCLSSDFLAKMPNVRFLKIHTEHWKQNKFNVSLPHGLKSFSYKLRYLQWKGFCLESLPSNFCAEQLVELDLSLSKVKRLWDGVQDLSNLKTILLYDFPGLVEIPDLSMARKLERISLIDCISLRELHPSITSLPKLTELELIRCSKIDILKVHSKSLCKLSIFDCSSHLKEFSITSKEMTTLSVLKTTLSALPSSIWHNRKLSELILTVSNNFEKLSDEAGMGSITTLNHSECVKHNACHTHHNFGNLSSLGGFWLSGINGVSLIEKIQKLSLLKVLDLINCQNLVSLPQLPPSLAVLRLKDLRELVSLPQLPPSLQMLKLVDCRELVSLPQLPPSLQMLKLVDCRKLVSLPQLPPSVTYVKAINCTLLGTDFTQRIALQHMLSHSLSLNFGTFFMFPGDHVIDKYEFQKAGNSITIPYLSPSNLCGFISFVILYKGSHDGWASFSVYQDDKTVCVHDDPVYESLSSDHILFYYFKLDDLSNNVQLKFEFHFYGMYISKDFTQERIKECRVFPVYAPSMEIGVGASNAENEMESSSQINNNESQPSENGDAVGIQVEGSNNKNGLESITQICENELQHELTRVEGSNIDNELEWEQLRHGITAFCSSL</sequence>
<proteinExistence type="predicted"/>
<evidence type="ECO:0000256" key="4">
    <source>
        <dbReference type="ARBA" id="ARBA00022801"/>
    </source>
</evidence>
<keyword evidence="4" id="KW-0378">Hydrolase</keyword>
<evidence type="ECO:0000256" key="3">
    <source>
        <dbReference type="ARBA" id="ARBA00022737"/>
    </source>
</evidence>
<evidence type="ECO:0000313" key="10">
    <source>
        <dbReference type="Proteomes" id="UP000075243"/>
    </source>
</evidence>
<dbReference type="PRINTS" id="PR00364">
    <property type="entry name" value="DISEASERSIST"/>
</dbReference>
<dbReference type="InterPro" id="IPR042197">
    <property type="entry name" value="Apaf_helical"/>
</dbReference>
<dbReference type="PROSITE" id="PS50104">
    <property type="entry name" value="TIR"/>
    <property type="match status" value="2"/>
</dbReference>
<dbReference type="PANTHER" id="PTHR11017:SF243">
    <property type="entry name" value="ADP-RIBOSYL CYCLASE_CYCLIC ADP-RIBOSE HYDROLASE"/>
    <property type="match status" value="1"/>
</dbReference>
<dbReference type="InterPro" id="IPR035897">
    <property type="entry name" value="Toll_tir_struct_dom_sf"/>
</dbReference>
<dbReference type="OMA" id="PSSIWHN"/>